<protein>
    <submittedName>
        <fullName evidence="10">Uncharacterized protein</fullName>
    </submittedName>
</protein>
<evidence type="ECO:0000256" key="7">
    <source>
        <dbReference type="RuleBase" id="RU000304"/>
    </source>
</evidence>
<keyword evidence="3 6" id="KW-0547">Nucleotide-binding</keyword>
<evidence type="ECO:0000259" key="8">
    <source>
        <dbReference type="PROSITE" id="PS50011"/>
    </source>
</evidence>
<evidence type="ECO:0000256" key="5">
    <source>
        <dbReference type="ARBA" id="ARBA00022840"/>
    </source>
</evidence>
<dbReference type="Gene3D" id="3.30.200.20">
    <property type="entry name" value="Phosphorylase Kinase, domain 1"/>
    <property type="match status" value="1"/>
</dbReference>
<evidence type="ECO:0000313" key="10">
    <source>
        <dbReference type="EMBL" id="CAK8671514.1"/>
    </source>
</evidence>
<dbReference type="PROSITE" id="PS50011">
    <property type="entry name" value="PROTEIN_KINASE_DOM"/>
    <property type="match status" value="1"/>
</dbReference>
<dbReference type="InterPro" id="IPR000719">
    <property type="entry name" value="Prot_kinase_dom"/>
</dbReference>
<dbReference type="PROSITE" id="PS51285">
    <property type="entry name" value="AGC_KINASE_CTER"/>
    <property type="match status" value="1"/>
</dbReference>
<keyword evidence="1 7" id="KW-0723">Serine/threonine-protein kinase</keyword>
<dbReference type="PROSITE" id="PS00107">
    <property type="entry name" value="PROTEIN_KINASE_ATP"/>
    <property type="match status" value="1"/>
</dbReference>
<dbReference type="Pfam" id="PF00069">
    <property type="entry name" value="Pkinase"/>
    <property type="match status" value="1"/>
</dbReference>
<accession>A0ABP0EVS5</accession>
<dbReference type="EMBL" id="CAWYQH010000001">
    <property type="protein sequence ID" value="CAK8671514.1"/>
    <property type="molecule type" value="Genomic_DNA"/>
</dbReference>
<dbReference type="InterPro" id="IPR000961">
    <property type="entry name" value="AGC-kinase_C"/>
</dbReference>
<name>A0ABP0EVS5_CLALP</name>
<evidence type="ECO:0000256" key="3">
    <source>
        <dbReference type="ARBA" id="ARBA00022741"/>
    </source>
</evidence>
<proteinExistence type="inferred from homology"/>
<dbReference type="PROSITE" id="PS00108">
    <property type="entry name" value="PROTEIN_KINASE_ST"/>
    <property type="match status" value="1"/>
</dbReference>
<dbReference type="SUPFAM" id="SSF56112">
    <property type="entry name" value="Protein kinase-like (PK-like)"/>
    <property type="match status" value="1"/>
</dbReference>
<dbReference type="SMART" id="SM00220">
    <property type="entry name" value="S_TKc"/>
    <property type="match status" value="1"/>
</dbReference>
<dbReference type="PANTHER" id="PTHR24353">
    <property type="entry name" value="CYCLIC NUCLEOTIDE-DEPENDENT PROTEIN KINASE"/>
    <property type="match status" value="1"/>
</dbReference>
<dbReference type="PANTHER" id="PTHR24353:SF37">
    <property type="entry name" value="CAMP-DEPENDENT PROTEIN KINASE CATALYTIC SUBUNIT PRKX"/>
    <property type="match status" value="1"/>
</dbReference>
<dbReference type="Gene3D" id="1.10.510.10">
    <property type="entry name" value="Transferase(Phosphotransferase) domain 1"/>
    <property type="match status" value="1"/>
</dbReference>
<feature type="domain" description="AGC-kinase C-terminal" evidence="9">
    <location>
        <begin position="342"/>
        <end position="396"/>
    </location>
</feature>
<dbReference type="InterPro" id="IPR008271">
    <property type="entry name" value="Ser/Thr_kinase_AS"/>
</dbReference>
<dbReference type="InterPro" id="IPR017441">
    <property type="entry name" value="Protein_kinase_ATP_BS"/>
</dbReference>
<feature type="binding site" evidence="6">
    <location>
        <position position="116"/>
    </location>
    <ligand>
        <name>ATP</name>
        <dbReference type="ChEBI" id="CHEBI:30616"/>
    </ligand>
</feature>
<evidence type="ECO:0000256" key="6">
    <source>
        <dbReference type="PROSITE-ProRule" id="PRU10141"/>
    </source>
</evidence>
<dbReference type="Proteomes" id="UP001642483">
    <property type="component" value="Unassembled WGS sequence"/>
</dbReference>
<organism evidence="10 11">
    <name type="scientific">Clavelina lepadiformis</name>
    <name type="common">Light-bulb sea squirt</name>
    <name type="synonym">Ascidia lepadiformis</name>
    <dbReference type="NCBI Taxonomy" id="159417"/>
    <lineage>
        <taxon>Eukaryota</taxon>
        <taxon>Metazoa</taxon>
        <taxon>Chordata</taxon>
        <taxon>Tunicata</taxon>
        <taxon>Ascidiacea</taxon>
        <taxon>Aplousobranchia</taxon>
        <taxon>Clavelinidae</taxon>
        <taxon>Clavelina</taxon>
    </lineage>
</organism>
<evidence type="ECO:0000256" key="2">
    <source>
        <dbReference type="ARBA" id="ARBA00022679"/>
    </source>
</evidence>
<evidence type="ECO:0000313" key="11">
    <source>
        <dbReference type="Proteomes" id="UP001642483"/>
    </source>
</evidence>
<evidence type="ECO:0000256" key="4">
    <source>
        <dbReference type="ARBA" id="ARBA00022777"/>
    </source>
</evidence>
<dbReference type="SMART" id="SM00133">
    <property type="entry name" value="S_TK_X"/>
    <property type="match status" value="1"/>
</dbReference>
<keyword evidence="11" id="KW-1185">Reference proteome</keyword>
<evidence type="ECO:0000256" key="1">
    <source>
        <dbReference type="ARBA" id="ARBA00022527"/>
    </source>
</evidence>
<dbReference type="InterPro" id="IPR011009">
    <property type="entry name" value="Kinase-like_dom_sf"/>
</dbReference>
<keyword evidence="4" id="KW-0418">Kinase</keyword>
<comment type="caution">
    <text evidence="10">The sequence shown here is derived from an EMBL/GenBank/DDBJ whole genome shotgun (WGS) entry which is preliminary data.</text>
</comment>
<reference evidence="10 11" key="1">
    <citation type="submission" date="2024-02" db="EMBL/GenBank/DDBJ databases">
        <authorList>
            <person name="Daric V."/>
            <person name="Darras S."/>
        </authorList>
    </citation>
    <scope>NUCLEOTIDE SEQUENCE [LARGE SCALE GENOMIC DNA]</scope>
</reference>
<sequence>MKPNVDMDGQREGCKDTGVEGIISSVSAVSLSASSPLAPLSSSVGNLNLPHISHDEKPNSSNATLPSQVVPSTTFGKVGSSFSLEDLEILTTIGTGTFGRVVLVKERHTKEFFALKVMKILDVIKLKQVQHVKSEKLILSQIQHPFIVQLYWTYHDDSFLYMLLDFVCGGELFSYLRNAGRFNNATSLFFASEIVSALSYLHSKDIVYRDLKPENILLDRDGHTKLTDFGFAKTVEDRTWTLCGTPEYLAPEVLQSKGHGKSVDWWALGVLIYEMLAGFPPFWDEQQIQIYNKILSGGVDFPKHMEFHAKDLIKKLLTADRTRRLGSMKNGTEDIKRHRWFQTIDWHAVDEKKLLPPIIPKVKHSGDTHNFEDYPEENWHASAVASVKDQNEFIDF</sequence>
<comment type="similarity">
    <text evidence="7">Belongs to the protein kinase superfamily.</text>
</comment>
<keyword evidence="2" id="KW-0808">Transferase</keyword>
<gene>
    <name evidence="10" type="ORF">CVLEPA_LOCUS571</name>
</gene>
<evidence type="ECO:0000259" key="9">
    <source>
        <dbReference type="PROSITE" id="PS51285"/>
    </source>
</evidence>
<feature type="domain" description="Protein kinase" evidence="8">
    <location>
        <begin position="87"/>
        <end position="341"/>
    </location>
</feature>
<keyword evidence="5 6" id="KW-0067">ATP-binding</keyword>